<feature type="compositionally biased region" description="Basic and acidic residues" evidence="5">
    <location>
        <begin position="35"/>
        <end position="45"/>
    </location>
</feature>
<name>A0A0C3PVH9_PISTI</name>
<dbReference type="GO" id="GO:0022857">
    <property type="term" value="F:transmembrane transporter activity"/>
    <property type="evidence" value="ECO:0007669"/>
    <property type="project" value="InterPro"/>
</dbReference>
<accession>A0A0C3PVH9</accession>
<dbReference type="InParanoid" id="A0A0C3PVH9"/>
<reference evidence="9" key="2">
    <citation type="submission" date="2015-01" db="EMBL/GenBank/DDBJ databases">
        <title>Evolutionary Origins and Diversification of the Mycorrhizal Mutualists.</title>
        <authorList>
            <consortium name="DOE Joint Genome Institute"/>
            <consortium name="Mycorrhizal Genomics Consortium"/>
            <person name="Kohler A."/>
            <person name="Kuo A."/>
            <person name="Nagy L.G."/>
            <person name="Floudas D."/>
            <person name="Copeland A."/>
            <person name="Barry K.W."/>
            <person name="Cichocki N."/>
            <person name="Veneault-Fourrey C."/>
            <person name="LaButti K."/>
            <person name="Lindquist E.A."/>
            <person name="Lipzen A."/>
            <person name="Lundell T."/>
            <person name="Morin E."/>
            <person name="Murat C."/>
            <person name="Riley R."/>
            <person name="Ohm R."/>
            <person name="Sun H."/>
            <person name="Tunlid A."/>
            <person name="Henrissat B."/>
            <person name="Grigoriev I.V."/>
            <person name="Hibbett D.S."/>
            <person name="Martin F."/>
        </authorList>
    </citation>
    <scope>NUCLEOTIDE SEQUENCE [LARGE SCALE GENOMIC DNA]</scope>
    <source>
        <strain evidence="9">Marx 270</strain>
    </source>
</reference>
<feature type="transmembrane region" description="Helical" evidence="6">
    <location>
        <begin position="225"/>
        <end position="245"/>
    </location>
</feature>
<feature type="transmembrane region" description="Helical" evidence="6">
    <location>
        <begin position="300"/>
        <end position="319"/>
    </location>
</feature>
<dbReference type="GO" id="GO:0005886">
    <property type="term" value="C:plasma membrane"/>
    <property type="evidence" value="ECO:0007669"/>
    <property type="project" value="TreeGrafter"/>
</dbReference>
<keyword evidence="3 6" id="KW-1133">Transmembrane helix</keyword>
<keyword evidence="9" id="KW-1185">Reference proteome</keyword>
<feature type="transmembrane region" description="Helical" evidence="6">
    <location>
        <begin position="339"/>
        <end position="360"/>
    </location>
</feature>
<keyword evidence="4 6" id="KW-0472">Membrane</keyword>
<evidence type="ECO:0000256" key="3">
    <source>
        <dbReference type="ARBA" id="ARBA00022989"/>
    </source>
</evidence>
<proteinExistence type="predicted"/>
<dbReference type="FunCoup" id="A0A0C3PVH9">
    <property type="interactions" value="7"/>
</dbReference>
<reference evidence="8 9" key="1">
    <citation type="submission" date="2014-04" db="EMBL/GenBank/DDBJ databases">
        <authorList>
            <consortium name="DOE Joint Genome Institute"/>
            <person name="Kuo A."/>
            <person name="Kohler A."/>
            <person name="Costa M.D."/>
            <person name="Nagy L.G."/>
            <person name="Floudas D."/>
            <person name="Copeland A."/>
            <person name="Barry K.W."/>
            <person name="Cichocki N."/>
            <person name="Veneault-Fourrey C."/>
            <person name="LaButti K."/>
            <person name="Lindquist E.A."/>
            <person name="Lipzen A."/>
            <person name="Lundell T."/>
            <person name="Morin E."/>
            <person name="Murat C."/>
            <person name="Sun H."/>
            <person name="Tunlid A."/>
            <person name="Henrissat B."/>
            <person name="Grigoriev I.V."/>
            <person name="Hibbett D.S."/>
            <person name="Martin F."/>
            <person name="Nordberg H.P."/>
            <person name="Cantor M.N."/>
            <person name="Hua S.X."/>
        </authorList>
    </citation>
    <scope>NUCLEOTIDE SEQUENCE [LARGE SCALE GENOMIC DNA]</scope>
    <source>
        <strain evidence="8 9">Marx 270</strain>
    </source>
</reference>
<evidence type="ECO:0000256" key="4">
    <source>
        <dbReference type="ARBA" id="ARBA00023136"/>
    </source>
</evidence>
<feature type="transmembrane region" description="Helical" evidence="6">
    <location>
        <begin position="436"/>
        <end position="461"/>
    </location>
</feature>
<feature type="transmembrane region" description="Helical" evidence="6">
    <location>
        <begin position="406"/>
        <end position="429"/>
    </location>
</feature>
<dbReference type="PANTHER" id="PTHR23502:SF60">
    <property type="entry name" value="MAJOR FACILITATOR SUPERFAMILY (MFS) PROFILE DOMAIN-CONTAINING PROTEIN-RELATED"/>
    <property type="match status" value="1"/>
</dbReference>
<dbReference type="PROSITE" id="PS50850">
    <property type="entry name" value="MFS"/>
    <property type="match status" value="1"/>
</dbReference>
<dbReference type="OrthoDB" id="6770063at2759"/>
<protein>
    <recommendedName>
        <fullName evidence="7">Major facilitator superfamily (MFS) profile domain-containing protein</fullName>
    </recommendedName>
</protein>
<dbReference type="PANTHER" id="PTHR23502">
    <property type="entry name" value="MAJOR FACILITATOR SUPERFAMILY"/>
    <property type="match status" value="1"/>
</dbReference>
<dbReference type="AlphaFoldDB" id="A0A0C3PVH9"/>
<evidence type="ECO:0000256" key="5">
    <source>
        <dbReference type="SAM" id="MobiDB-lite"/>
    </source>
</evidence>
<dbReference type="Proteomes" id="UP000054217">
    <property type="component" value="Unassembled WGS sequence"/>
</dbReference>
<keyword evidence="2 6" id="KW-0812">Transmembrane</keyword>
<dbReference type="CDD" id="cd17323">
    <property type="entry name" value="MFS_Tpo1_MDR_like"/>
    <property type="match status" value="1"/>
</dbReference>
<feature type="transmembrane region" description="Helical" evidence="6">
    <location>
        <begin position="162"/>
        <end position="184"/>
    </location>
</feature>
<evidence type="ECO:0000256" key="1">
    <source>
        <dbReference type="ARBA" id="ARBA00004141"/>
    </source>
</evidence>
<feature type="transmembrane region" description="Helical" evidence="6">
    <location>
        <begin position="135"/>
        <end position="156"/>
    </location>
</feature>
<dbReference type="InterPro" id="IPR011701">
    <property type="entry name" value="MFS"/>
</dbReference>
<dbReference type="EMBL" id="KN831947">
    <property type="protein sequence ID" value="KIO12834.1"/>
    <property type="molecule type" value="Genomic_DNA"/>
</dbReference>
<dbReference type="InterPro" id="IPR020846">
    <property type="entry name" value="MFS_dom"/>
</dbReference>
<feature type="domain" description="Major facilitator superfamily (MFS) profile" evidence="7">
    <location>
        <begin position="70"/>
        <end position="498"/>
    </location>
</feature>
<feature type="transmembrane region" description="Helical" evidence="6">
    <location>
        <begin position="473"/>
        <end position="495"/>
    </location>
</feature>
<feature type="transmembrane region" description="Helical" evidence="6">
    <location>
        <begin position="105"/>
        <end position="128"/>
    </location>
</feature>
<dbReference type="STRING" id="870435.A0A0C3PVH9"/>
<dbReference type="SUPFAM" id="SSF103473">
    <property type="entry name" value="MFS general substrate transporter"/>
    <property type="match status" value="1"/>
</dbReference>
<dbReference type="Pfam" id="PF07690">
    <property type="entry name" value="MFS_1"/>
    <property type="match status" value="1"/>
</dbReference>
<feature type="transmembrane region" description="Helical" evidence="6">
    <location>
        <begin position="196"/>
        <end position="219"/>
    </location>
</feature>
<dbReference type="HOGENOM" id="CLU_008455_1_3_1"/>
<evidence type="ECO:0000259" key="7">
    <source>
        <dbReference type="PROSITE" id="PS50850"/>
    </source>
</evidence>
<comment type="subcellular location">
    <subcellularLocation>
        <location evidence="1">Membrane</location>
        <topology evidence="1">Multi-pass membrane protein</topology>
    </subcellularLocation>
</comment>
<evidence type="ECO:0000256" key="6">
    <source>
        <dbReference type="SAM" id="Phobius"/>
    </source>
</evidence>
<evidence type="ECO:0000313" key="9">
    <source>
        <dbReference type="Proteomes" id="UP000054217"/>
    </source>
</evidence>
<feature type="transmembrane region" description="Helical" evidence="6">
    <location>
        <begin position="381"/>
        <end position="400"/>
    </location>
</feature>
<organism evidence="8 9">
    <name type="scientific">Pisolithus tinctorius Marx 270</name>
    <dbReference type="NCBI Taxonomy" id="870435"/>
    <lineage>
        <taxon>Eukaryota</taxon>
        <taxon>Fungi</taxon>
        <taxon>Dikarya</taxon>
        <taxon>Basidiomycota</taxon>
        <taxon>Agaricomycotina</taxon>
        <taxon>Agaricomycetes</taxon>
        <taxon>Agaricomycetidae</taxon>
        <taxon>Boletales</taxon>
        <taxon>Sclerodermatineae</taxon>
        <taxon>Pisolithaceae</taxon>
        <taxon>Pisolithus</taxon>
    </lineage>
</organism>
<sequence length="518" mass="56416">MPREVRGVPQQTVSATTLAHVDDPVYVSELPDSLARPDAHDKTDKQDDDTQWEFDPSNPRNWSALKKWTATTLVSFYTFLAPLGSSMMAPGLPDIALRYHITNPTVLALTLCVFLLSLAVGPLFIAPLSEMYGRVWVLHVGNLVFLIFNLACALAPTAGTFVGFRFLAGFAGSTPLAIGGGVISDLFAERDRASAMALYTMGPLIGPAIGPVIGGFISQSVGTQYVFYLITGLCGLAAVLAIPLLRETYAPFIRLRKSKHPTDPEKKAAAHTSAPQVPANKWNYLWVNISRPMLILTRSFICFVLSLYMIAASAIYYLMFATFPNLFSEVYHWSVGIGGLAYVGLGIGFLLSALLGAKISDKLYSRLVAKNDGRGKPEMRVPALIFGSFFVPVGLLWYGWSAQAGIHWIMPIIGTSIYGFGLMTTFLPIQLYLVDAFVYSASAIAAASFFRSFLGFVFPLFGEQMFNALGYGWGNTLLGGLAIVIGIPFPIWIYYAGERIRSRSALFQRPAESAGCLA</sequence>
<feature type="transmembrane region" description="Helical" evidence="6">
    <location>
        <begin position="68"/>
        <end position="85"/>
    </location>
</feature>
<evidence type="ECO:0000313" key="8">
    <source>
        <dbReference type="EMBL" id="KIO12834.1"/>
    </source>
</evidence>
<dbReference type="FunFam" id="1.20.1250.20:FF:000011">
    <property type="entry name" value="MFS multidrug transporter, putative"/>
    <property type="match status" value="1"/>
</dbReference>
<feature type="region of interest" description="Disordered" evidence="5">
    <location>
        <begin position="32"/>
        <end position="53"/>
    </location>
</feature>
<dbReference type="InterPro" id="IPR036259">
    <property type="entry name" value="MFS_trans_sf"/>
</dbReference>
<gene>
    <name evidence="8" type="ORF">M404DRAFT_12954</name>
</gene>
<evidence type="ECO:0000256" key="2">
    <source>
        <dbReference type="ARBA" id="ARBA00022692"/>
    </source>
</evidence>
<dbReference type="Gene3D" id="1.20.1250.20">
    <property type="entry name" value="MFS general substrate transporter like domains"/>
    <property type="match status" value="1"/>
</dbReference>